<gene>
    <name evidence="1" type="ORF">ES288_A07G184400v1</name>
</gene>
<evidence type="ECO:0000313" key="2">
    <source>
        <dbReference type="Proteomes" id="UP000323506"/>
    </source>
</evidence>
<proteinExistence type="predicted"/>
<dbReference type="Proteomes" id="UP000323506">
    <property type="component" value="Chromosome A07"/>
</dbReference>
<evidence type="ECO:0000313" key="1">
    <source>
        <dbReference type="EMBL" id="TYH10536.1"/>
    </source>
</evidence>
<sequence length="86" mass="9389">MKITCVFLSQIFPKFPALKPLIFSPKISILQTPPISPPLLPFSIKKLSNSSVSKLLSKVPTITLAPLYLDGEIGITRVKRIKGKGS</sequence>
<dbReference type="EMBL" id="CM017694">
    <property type="protein sequence ID" value="TYH10536.1"/>
    <property type="molecule type" value="Genomic_DNA"/>
</dbReference>
<protein>
    <submittedName>
        <fullName evidence="1">Uncharacterized protein</fullName>
    </submittedName>
</protein>
<accession>A0A5D2FZF7</accession>
<keyword evidence="2" id="KW-1185">Reference proteome</keyword>
<dbReference type="AlphaFoldDB" id="A0A5D2FZF7"/>
<name>A0A5D2FZF7_GOSDA</name>
<reference evidence="1 2" key="1">
    <citation type="submission" date="2019-06" db="EMBL/GenBank/DDBJ databases">
        <title>WGS assembly of Gossypium darwinii.</title>
        <authorList>
            <person name="Chen Z.J."/>
            <person name="Sreedasyam A."/>
            <person name="Ando A."/>
            <person name="Song Q."/>
            <person name="De L."/>
            <person name="Hulse-Kemp A."/>
            <person name="Ding M."/>
            <person name="Ye W."/>
            <person name="Kirkbride R."/>
            <person name="Jenkins J."/>
            <person name="Plott C."/>
            <person name="Lovell J."/>
            <person name="Lin Y.-M."/>
            <person name="Vaughn R."/>
            <person name="Liu B."/>
            <person name="Li W."/>
            <person name="Simpson S."/>
            <person name="Scheffler B."/>
            <person name="Saski C."/>
            <person name="Grover C."/>
            <person name="Hu G."/>
            <person name="Conover J."/>
            <person name="Carlson J."/>
            <person name="Shu S."/>
            <person name="Boston L."/>
            <person name="Williams M."/>
            <person name="Peterson D."/>
            <person name="Mcgee K."/>
            <person name="Jones D."/>
            <person name="Wendel J."/>
            <person name="Stelly D."/>
            <person name="Grimwood J."/>
            <person name="Schmutz J."/>
        </authorList>
    </citation>
    <scope>NUCLEOTIDE SEQUENCE [LARGE SCALE GENOMIC DNA]</scope>
    <source>
        <strain evidence="1">1808015.09</strain>
    </source>
</reference>
<organism evidence="1 2">
    <name type="scientific">Gossypium darwinii</name>
    <name type="common">Darwin's cotton</name>
    <name type="synonym">Gossypium barbadense var. darwinii</name>
    <dbReference type="NCBI Taxonomy" id="34276"/>
    <lineage>
        <taxon>Eukaryota</taxon>
        <taxon>Viridiplantae</taxon>
        <taxon>Streptophyta</taxon>
        <taxon>Embryophyta</taxon>
        <taxon>Tracheophyta</taxon>
        <taxon>Spermatophyta</taxon>
        <taxon>Magnoliopsida</taxon>
        <taxon>eudicotyledons</taxon>
        <taxon>Gunneridae</taxon>
        <taxon>Pentapetalae</taxon>
        <taxon>rosids</taxon>
        <taxon>malvids</taxon>
        <taxon>Malvales</taxon>
        <taxon>Malvaceae</taxon>
        <taxon>Malvoideae</taxon>
        <taxon>Gossypium</taxon>
    </lineage>
</organism>